<comment type="caution">
    <text evidence="2">The sequence shown here is derived from an EMBL/GenBank/DDBJ whole genome shotgun (WGS) entry which is preliminary data.</text>
</comment>
<keyword evidence="3" id="KW-1185">Reference proteome</keyword>
<dbReference type="AlphaFoldDB" id="A0A318SCZ9"/>
<reference evidence="2 3" key="1">
    <citation type="submission" date="2018-06" db="EMBL/GenBank/DDBJ databases">
        <title>Genomic Encyclopedia of Type Strains, Phase III (KMG-III): the genomes of soil and plant-associated and newly described type strains.</title>
        <authorList>
            <person name="Whitman W."/>
        </authorList>
    </citation>
    <scope>NUCLEOTIDE SEQUENCE [LARGE SCALE GENOMIC DNA]</scope>
    <source>
        <strain evidence="2 3">CECT 7646</strain>
    </source>
</reference>
<evidence type="ECO:0000256" key="1">
    <source>
        <dbReference type="SAM" id="MobiDB-lite"/>
    </source>
</evidence>
<evidence type="ECO:0000313" key="2">
    <source>
        <dbReference type="EMBL" id="PYE73335.1"/>
    </source>
</evidence>
<sequence length="78" mass="8147">MRTPFGLIGLVLALLIVALLAKKALLPQAGTPSVAGTSHGAAATTDVRARSAEVQQQVRKDLDDAAEAARRQREAADQ</sequence>
<dbReference type="RefSeq" id="WP_110466998.1">
    <property type="nucleotide sequence ID" value="NZ_JAMOFZ010000039.1"/>
</dbReference>
<evidence type="ECO:0000313" key="3">
    <source>
        <dbReference type="Proteomes" id="UP000247540"/>
    </source>
</evidence>
<feature type="region of interest" description="Disordered" evidence="1">
    <location>
        <begin position="30"/>
        <end position="78"/>
    </location>
</feature>
<name>A0A318SCZ9_9BURK</name>
<proteinExistence type="predicted"/>
<accession>A0A318SCZ9</accession>
<gene>
    <name evidence="2" type="ORF">DFQ15_1397</name>
</gene>
<organism evidence="2 3">
    <name type="scientific">Xylophilus ampelinus</name>
    <dbReference type="NCBI Taxonomy" id="54067"/>
    <lineage>
        <taxon>Bacteria</taxon>
        <taxon>Pseudomonadati</taxon>
        <taxon>Pseudomonadota</taxon>
        <taxon>Betaproteobacteria</taxon>
        <taxon>Burkholderiales</taxon>
        <taxon>Xylophilus</taxon>
    </lineage>
</organism>
<dbReference type="Proteomes" id="UP000247540">
    <property type="component" value="Unassembled WGS sequence"/>
</dbReference>
<dbReference type="EMBL" id="QJTC01000039">
    <property type="protein sequence ID" value="PYE73335.1"/>
    <property type="molecule type" value="Genomic_DNA"/>
</dbReference>
<protein>
    <submittedName>
        <fullName evidence="2">Uncharacterized protein</fullName>
    </submittedName>
</protein>
<feature type="compositionally biased region" description="Basic and acidic residues" evidence="1">
    <location>
        <begin position="58"/>
        <end position="78"/>
    </location>
</feature>